<feature type="chain" id="PRO_5003381997" evidence="2">
    <location>
        <begin position="26"/>
        <end position="260"/>
    </location>
</feature>
<dbReference type="AlphaFoldDB" id="F8PCT0"/>
<evidence type="ECO:0000313" key="3">
    <source>
        <dbReference type="EMBL" id="EGO19029.1"/>
    </source>
</evidence>
<feature type="compositionally biased region" description="Basic residues" evidence="1">
    <location>
        <begin position="44"/>
        <end position="57"/>
    </location>
</feature>
<dbReference type="KEGG" id="sla:SERLADRAFT_418659"/>
<dbReference type="GeneID" id="18813738"/>
<gene>
    <name evidence="3" type="ORF">SERLADRAFT_418659</name>
</gene>
<organism>
    <name type="scientific">Serpula lacrymans var. lacrymans (strain S7.9)</name>
    <name type="common">Dry rot fungus</name>
    <dbReference type="NCBI Taxonomy" id="578457"/>
    <lineage>
        <taxon>Eukaryota</taxon>
        <taxon>Fungi</taxon>
        <taxon>Dikarya</taxon>
        <taxon>Basidiomycota</taxon>
        <taxon>Agaricomycotina</taxon>
        <taxon>Agaricomycetes</taxon>
        <taxon>Agaricomycetidae</taxon>
        <taxon>Boletales</taxon>
        <taxon>Coniophorineae</taxon>
        <taxon>Serpulaceae</taxon>
        <taxon>Serpula</taxon>
    </lineage>
</organism>
<accession>F8PCT0</accession>
<proteinExistence type="predicted"/>
<feature type="signal peptide" evidence="2">
    <location>
        <begin position="1"/>
        <end position="25"/>
    </location>
</feature>
<feature type="compositionally biased region" description="Basic residues" evidence="1">
    <location>
        <begin position="66"/>
        <end position="84"/>
    </location>
</feature>
<name>F8PCT0_SERL9</name>
<evidence type="ECO:0000256" key="2">
    <source>
        <dbReference type="SAM" id="SignalP"/>
    </source>
</evidence>
<dbReference type="Proteomes" id="UP000008064">
    <property type="component" value="Unassembled WGS sequence"/>
</dbReference>
<dbReference type="EMBL" id="GL945445">
    <property type="protein sequence ID" value="EGO19029.1"/>
    <property type="molecule type" value="Genomic_DNA"/>
</dbReference>
<keyword evidence="2" id="KW-0732">Signal</keyword>
<evidence type="ECO:0000256" key="1">
    <source>
        <dbReference type="SAM" id="MobiDB-lite"/>
    </source>
</evidence>
<dbReference type="HOGENOM" id="CLU_1070241_0_0_1"/>
<protein>
    <submittedName>
        <fullName evidence="3">Uncharacterized protein</fullName>
    </submittedName>
</protein>
<dbReference type="RefSeq" id="XP_007324253.1">
    <property type="nucleotide sequence ID" value="XM_007324191.1"/>
</dbReference>
<reference evidence="3" key="1">
    <citation type="submission" date="2011-04" db="EMBL/GenBank/DDBJ databases">
        <title>Evolution of plant cell wall degrading machinery underlies the functional diversity of forest fungi.</title>
        <authorList>
            <consortium name="US DOE Joint Genome Institute (JGI-PGF)"/>
            <person name="Eastwood D.C."/>
            <person name="Floudas D."/>
            <person name="Binder M."/>
            <person name="Majcherczyk A."/>
            <person name="Schneider P."/>
            <person name="Aerts A."/>
            <person name="Asiegbu F.O."/>
            <person name="Baker S.E."/>
            <person name="Barry K."/>
            <person name="Bendiksby M."/>
            <person name="Blumentritt M."/>
            <person name="Coutinho P.M."/>
            <person name="Cullen D."/>
            <person name="Cullen D."/>
            <person name="Gathman A."/>
            <person name="Goodell B."/>
            <person name="Henrissat B."/>
            <person name="Ihrmark K."/>
            <person name="Kauserud H."/>
            <person name="Kohler A."/>
            <person name="LaButti K."/>
            <person name="Lapidus A."/>
            <person name="Lavin J.L."/>
            <person name="Lee Y.-H."/>
            <person name="Lindquist E."/>
            <person name="Lilly W."/>
            <person name="Lucas S."/>
            <person name="Morin E."/>
            <person name="Murat C."/>
            <person name="Oguiza J.A."/>
            <person name="Park J."/>
            <person name="Pisabarro A.G."/>
            <person name="Riley R."/>
            <person name="Rosling A."/>
            <person name="Salamov A."/>
            <person name="Schmidt O."/>
            <person name="Schmutz J."/>
            <person name="Skrede I."/>
            <person name="Stenlid J."/>
            <person name="Wiebenga A."/>
            <person name="Xie X."/>
            <person name="Kues U."/>
            <person name="Hibbett D.S."/>
            <person name="Hoffmeister D."/>
            <person name="Hogberg N."/>
            <person name="Martin F."/>
            <person name="Grigoriev I.V."/>
            <person name="Watkinson S.C."/>
        </authorList>
    </citation>
    <scope>NUCLEOTIDE SEQUENCE</scope>
    <source>
        <strain evidence="3">S7.9</strain>
    </source>
</reference>
<sequence length="260" mass="26071">MRYSASPLALLVTLAASSSLSGVLGAPASDNGVQAANDHEGHHSHTHVPGSHVHHGTHAHDPANAHGHHKRQPVYAHGHSKSSHNHSNPPHGHDARGLLDPVTSLLSGLLASLQNLLDGTPLDNETAAVLADTVQKLQDIHPELSTLGSTVSGLTGGLTSGSLGSGISGIDGLTSSLPGTQGELPGLSPLPQLAVPAAKPNVSPANVTSAIPNVSPANVTSAIPPLPVNASAVVPATTSAPAPSPPAQTPAAADRFIYLE</sequence>
<feature type="region of interest" description="Disordered" evidence="1">
    <location>
        <begin position="31"/>
        <end position="99"/>
    </location>
</feature>